<dbReference type="GO" id="GO:0000271">
    <property type="term" value="P:polysaccharide biosynthetic process"/>
    <property type="evidence" value="ECO:0007669"/>
    <property type="project" value="InterPro"/>
</dbReference>
<dbReference type="PANTHER" id="PTHR38459">
    <property type="entry name" value="PROPHAGE BACTOPRENOL-LINKED GLUCOSE TRANSLOCASE HOMOLOG"/>
    <property type="match status" value="1"/>
</dbReference>
<evidence type="ECO:0000256" key="1">
    <source>
        <dbReference type="ARBA" id="ARBA00004141"/>
    </source>
</evidence>
<evidence type="ECO:0000259" key="8">
    <source>
        <dbReference type="Pfam" id="PF04138"/>
    </source>
</evidence>
<keyword evidence="3 7" id="KW-0812">Transmembrane</keyword>
<evidence type="ECO:0000313" key="9">
    <source>
        <dbReference type="EMBL" id="UWZ55525.1"/>
    </source>
</evidence>
<comment type="similarity">
    <text evidence="2">Belongs to the GtrA family.</text>
</comment>
<dbReference type="Proteomes" id="UP001058003">
    <property type="component" value="Chromosome"/>
</dbReference>
<dbReference type="OrthoDB" id="9807815at2"/>
<dbReference type="Pfam" id="PF04138">
    <property type="entry name" value="GtrA_DPMS_TM"/>
    <property type="match status" value="1"/>
</dbReference>
<dbReference type="GO" id="GO:0005886">
    <property type="term" value="C:plasma membrane"/>
    <property type="evidence" value="ECO:0007669"/>
    <property type="project" value="TreeGrafter"/>
</dbReference>
<accession>A0A9Q9MI59</accession>
<dbReference type="PANTHER" id="PTHR38459:SF1">
    <property type="entry name" value="PROPHAGE BACTOPRENOL-LINKED GLUCOSE TRANSLOCASE HOMOLOG"/>
    <property type="match status" value="1"/>
</dbReference>
<keyword evidence="10" id="KW-1185">Reference proteome</keyword>
<dbReference type="AlphaFoldDB" id="A0A9Q9MI59"/>
<feature type="transmembrane region" description="Helical" evidence="7">
    <location>
        <begin position="23"/>
        <end position="44"/>
    </location>
</feature>
<proteinExistence type="inferred from homology"/>
<dbReference type="KEGG" id="daur:Daura_04640"/>
<dbReference type="InterPro" id="IPR051401">
    <property type="entry name" value="GtrA_CellWall_Glycosyl"/>
</dbReference>
<comment type="subcellular location">
    <subcellularLocation>
        <location evidence="1">Membrane</location>
        <topology evidence="1">Multi-pass membrane protein</topology>
    </subcellularLocation>
</comment>
<evidence type="ECO:0000256" key="4">
    <source>
        <dbReference type="ARBA" id="ARBA00022989"/>
    </source>
</evidence>
<feature type="transmembrane region" description="Helical" evidence="7">
    <location>
        <begin position="121"/>
        <end position="141"/>
    </location>
</feature>
<evidence type="ECO:0000256" key="3">
    <source>
        <dbReference type="ARBA" id="ARBA00022692"/>
    </source>
</evidence>
<keyword evidence="5 7" id="KW-0472">Membrane</keyword>
<evidence type="ECO:0000256" key="6">
    <source>
        <dbReference type="SAM" id="MobiDB-lite"/>
    </source>
</evidence>
<feature type="transmembrane region" description="Helical" evidence="7">
    <location>
        <begin position="87"/>
        <end position="109"/>
    </location>
</feature>
<organism evidence="9 10">
    <name type="scientific">Dactylosporangium aurantiacum</name>
    <dbReference type="NCBI Taxonomy" id="35754"/>
    <lineage>
        <taxon>Bacteria</taxon>
        <taxon>Bacillati</taxon>
        <taxon>Actinomycetota</taxon>
        <taxon>Actinomycetes</taxon>
        <taxon>Micromonosporales</taxon>
        <taxon>Micromonosporaceae</taxon>
        <taxon>Dactylosporangium</taxon>
    </lineage>
</organism>
<evidence type="ECO:0000256" key="7">
    <source>
        <dbReference type="SAM" id="Phobius"/>
    </source>
</evidence>
<keyword evidence="4 7" id="KW-1133">Transmembrane helix</keyword>
<evidence type="ECO:0000256" key="2">
    <source>
        <dbReference type="ARBA" id="ARBA00009399"/>
    </source>
</evidence>
<dbReference type="RefSeq" id="WP_052386434.1">
    <property type="nucleotide sequence ID" value="NZ_CP073767.1"/>
</dbReference>
<feature type="region of interest" description="Disordered" evidence="6">
    <location>
        <begin position="182"/>
        <end position="205"/>
    </location>
</feature>
<evidence type="ECO:0000256" key="5">
    <source>
        <dbReference type="ARBA" id="ARBA00023136"/>
    </source>
</evidence>
<gene>
    <name evidence="9" type="ORF">Daura_04640</name>
</gene>
<feature type="domain" description="GtrA/DPMS transmembrane" evidence="8">
    <location>
        <begin position="25"/>
        <end position="147"/>
    </location>
</feature>
<reference evidence="9" key="1">
    <citation type="submission" date="2021-04" db="EMBL/GenBank/DDBJ databases">
        <title>Dactylosporangium aurantiacum NRRL B-8018 full assembly.</title>
        <authorList>
            <person name="Hartkoorn R.C."/>
            <person name="Beaudoing E."/>
            <person name="Hot D."/>
        </authorList>
    </citation>
    <scope>NUCLEOTIDE SEQUENCE</scope>
    <source>
        <strain evidence="9">NRRL B-8018</strain>
    </source>
</reference>
<feature type="transmembrane region" description="Helical" evidence="7">
    <location>
        <begin position="50"/>
        <end position="67"/>
    </location>
</feature>
<name>A0A9Q9MI59_9ACTN</name>
<dbReference type="InterPro" id="IPR007267">
    <property type="entry name" value="GtrA_DPMS_TM"/>
</dbReference>
<protein>
    <submittedName>
        <fullName evidence="9">GtrA family protein</fullName>
    </submittedName>
</protein>
<sequence>MRLASNLRDRFVPERHRSLATELFKFLAVGGINTVIDFAVLNLLLSIGPLKAKIVAAVVATTASYFLNRQWTYQASDRRSMRREYTLFFALNGIGLLIQSSVLAVAKYGLGFSETNSDDRLAFNIASALGIGIAMVFRFWAYRTFVFTPPVGSDDPQAIADAELEAEVEALEVALTDIAVAPGPRHPHDDAELTLDELESPAGHR</sequence>
<dbReference type="EMBL" id="CP073767">
    <property type="protein sequence ID" value="UWZ55525.1"/>
    <property type="molecule type" value="Genomic_DNA"/>
</dbReference>
<evidence type="ECO:0000313" key="10">
    <source>
        <dbReference type="Proteomes" id="UP001058003"/>
    </source>
</evidence>